<accession>A0A8S5N402</accession>
<evidence type="ECO:0000256" key="1">
    <source>
        <dbReference type="SAM" id="MobiDB-lite"/>
    </source>
</evidence>
<feature type="region of interest" description="Disordered" evidence="1">
    <location>
        <begin position="1"/>
        <end position="66"/>
    </location>
</feature>
<reference evidence="2" key="1">
    <citation type="journal article" date="2021" name="Proc. Natl. Acad. Sci. U.S.A.">
        <title>A Catalog of Tens of Thousands of Viruses from Human Metagenomes Reveals Hidden Associations with Chronic Diseases.</title>
        <authorList>
            <person name="Tisza M.J."/>
            <person name="Buck C.B."/>
        </authorList>
    </citation>
    <scope>NUCLEOTIDE SEQUENCE</scope>
    <source>
        <strain evidence="2">CtiJY10</strain>
    </source>
</reference>
<name>A0A8S5N402_9CAUD</name>
<organism evidence="2">
    <name type="scientific">Podoviridae sp. ctiJY10</name>
    <dbReference type="NCBI Taxonomy" id="2826572"/>
    <lineage>
        <taxon>Viruses</taxon>
        <taxon>Duplodnaviria</taxon>
        <taxon>Heunggongvirae</taxon>
        <taxon>Uroviricota</taxon>
        <taxon>Caudoviricetes</taxon>
    </lineage>
</organism>
<sequence length="225" mass="24197">MKQESMSLKHIGLQFFAEGGEGGDGGSQSNSGGGEGGQQNTQGNQNNQQQEGKSYTQEQLNAMMANEKRTARQAILKELGLEYKDDKDFKTQMATIKKTLDAGKTQQQLDAEAKKAAEAARDEANAKATQLEMKVVALSAGVNPDYVDDIITLAAPKVTEEKPITKVLEELKTKYPTLFGETQKNTGTGGSTRGSNRKSTDEEGLGARLAKAHKTSGGKSSYFKN</sequence>
<feature type="region of interest" description="Disordered" evidence="1">
    <location>
        <begin position="177"/>
        <end position="225"/>
    </location>
</feature>
<feature type="compositionally biased region" description="Gly residues" evidence="1">
    <location>
        <begin position="19"/>
        <end position="37"/>
    </location>
</feature>
<dbReference type="EMBL" id="BK015060">
    <property type="protein sequence ID" value="DAD89345.1"/>
    <property type="molecule type" value="Genomic_DNA"/>
</dbReference>
<evidence type="ECO:0000313" key="2">
    <source>
        <dbReference type="EMBL" id="DAD89345.1"/>
    </source>
</evidence>
<protein>
    <submittedName>
        <fullName evidence="2">Major capsid protein</fullName>
    </submittedName>
</protein>
<feature type="compositionally biased region" description="Low complexity" evidence="1">
    <location>
        <begin position="38"/>
        <end position="52"/>
    </location>
</feature>
<proteinExistence type="predicted"/>